<comment type="caution">
    <text evidence="2">The sequence shown here is derived from an EMBL/GenBank/DDBJ whole genome shotgun (WGS) entry which is preliminary data.</text>
</comment>
<organism evidence="2">
    <name type="scientific">Tanacetum cinerariifolium</name>
    <name type="common">Dalmatian daisy</name>
    <name type="synonym">Chrysanthemum cinerariifolium</name>
    <dbReference type="NCBI Taxonomy" id="118510"/>
    <lineage>
        <taxon>Eukaryota</taxon>
        <taxon>Viridiplantae</taxon>
        <taxon>Streptophyta</taxon>
        <taxon>Embryophyta</taxon>
        <taxon>Tracheophyta</taxon>
        <taxon>Spermatophyta</taxon>
        <taxon>Magnoliopsida</taxon>
        <taxon>eudicotyledons</taxon>
        <taxon>Gunneridae</taxon>
        <taxon>Pentapetalae</taxon>
        <taxon>asterids</taxon>
        <taxon>campanulids</taxon>
        <taxon>Asterales</taxon>
        <taxon>Asteraceae</taxon>
        <taxon>Asteroideae</taxon>
        <taxon>Anthemideae</taxon>
        <taxon>Anthemidinae</taxon>
        <taxon>Tanacetum</taxon>
    </lineage>
</organism>
<evidence type="ECO:0000313" key="2">
    <source>
        <dbReference type="EMBL" id="GEU86962.1"/>
    </source>
</evidence>
<proteinExistence type="predicted"/>
<evidence type="ECO:0000256" key="1">
    <source>
        <dbReference type="SAM" id="MobiDB-lite"/>
    </source>
</evidence>
<reference evidence="2" key="1">
    <citation type="journal article" date="2019" name="Sci. Rep.">
        <title>Draft genome of Tanacetum cinerariifolium, the natural source of mosquito coil.</title>
        <authorList>
            <person name="Yamashiro T."/>
            <person name="Shiraishi A."/>
            <person name="Satake H."/>
            <person name="Nakayama K."/>
        </authorList>
    </citation>
    <scope>NUCLEOTIDE SEQUENCE</scope>
</reference>
<protein>
    <recommendedName>
        <fullName evidence="3">Reverse transcriptase domain-containing protein</fullName>
    </recommendedName>
</protein>
<feature type="region of interest" description="Disordered" evidence="1">
    <location>
        <begin position="1"/>
        <end position="20"/>
    </location>
</feature>
<sequence>MEPIISNRANPATTTTTTTTFVTDAQLEALIEQGVARTLAARDADRNTNGDDSHNSGTSARRTERVTREYTYPDFMKCKPLNFKGTEGVVELT</sequence>
<accession>A0A6L2NPQ1</accession>
<feature type="region of interest" description="Disordered" evidence="1">
    <location>
        <begin position="40"/>
        <end position="67"/>
    </location>
</feature>
<dbReference type="AlphaFoldDB" id="A0A6L2NPQ1"/>
<evidence type="ECO:0008006" key="3">
    <source>
        <dbReference type="Google" id="ProtNLM"/>
    </source>
</evidence>
<dbReference type="EMBL" id="BKCJ010009438">
    <property type="protein sequence ID" value="GEU86962.1"/>
    <property type="molecule type" value="Genomic_DNA"/>
</dbReference>
<feature type="compositionally biased region" description="Basic and acidic residues" evidence="1">
    <location>
        <begin position="40"/>
        <end position="54"/>
    </location>
</feature>
<name>A0A6L2NPQ1_TANCI</name>
<gene>
    <name evidence="2" type="ORF">Tci_058940</name>
</gene>